<dbReference type="Gene3D" id="3.40.50.2300">
    <property type="match status" value="1"/>
</dbReference>
<dbReference type="PIRSF" id="PIRSF000876">
    <property type="entry name" value="RR_chemtxs_CheB"/>
    <property type="match status" value="1"/>
</dbReference>
<dbReference type="GO" id="GO:0006935">
    <property type="term" value="P:chemotaxis"/>
    <property type="evidence" value="ECO:0007669"/>
    <property type="project" value="UniProtKB-UniRule"/>
</dbReference>
<dbReference type="CDD" id="cd17541">
    <property type="entry name" value="REC_CheB-like"/>
    <property type="match status" value="1"/>
</dbReference>
<dbReference type="CDD" id="cd16432">
    <property type="entry name" value="CheB_Rec"/>
    <property type="match status" value="1"/>
</dbReference>
<dbReference type="SMART" id="SM00448">
    <property type="entry name" value="REC"/>
    <property type="match status" value="1"/>
</dbReference>
<dbReference type="InterPro" id="IPR001789">
    <property type="entry name" value="Sig_transdc_resp-reg_receiver"/>
</dbReference>
<comment type="domain">
    <text evidence="3">Contains a C-terminal catalytic domain, and an N-terminal region which modulates catalytic activity.</text>
</comment>
<dbReference type="EMBL" id="BMEY01000001">
    <property type="protein sequence ID" value="GGA62901.1"/>
    <property type="molecule type" value="Genomic_DNA"/>
</dbReference>
<reference evidence="8" key="1">
    <citation type="journal article" date="2014" name="Int. J. Syst. Evol. Microbiol.">
        <title>Complete genome sequence of Corynebacterium casei LMG S-19264T (=DSM 44701T), isolated from a smear-ripened cheese.</title>
        <authorList>
            <consortium name="US DOE Joint Genome Institute (JGI-PGF)"/>
            <person name="Walter F."/>
            <person name="Albersmeier A."/>
            <person name="Kalinowski J."/>
            <person name="Ruckert C."/>
        </authorList>
    </citation>
    <scope>NUCLEOTIDE SEQUENCE</scope>
    <source>
        <strain evidence="8">CGMCC 1.12408</strain>
    </source>
</reference>
<protein>
    <recommendedName>
        <fullName evidence="3">Protein-glutamate methylesterase/protein-glutamine glutaminase</fullName>
        <ecNumber evidence="3">3.1.1.61</ecNumber>
        <ecNumber evidence="3">3.5.1.44</ecNumber>
    </recommendedName>
</protein>
<dbReference type="InterPro" id="IPR035909">
    <property type="entry name" value="CheB_C"/>
</dbReference>
<name>A0A916RNU1_9BACI</name>
<comment type="catalytic activity">
    <reaction evidence="2 3">
        <text>[protein]-L-glutamate 5-O-methyl ester + H2O = L-glutamyl-[protein] + methanol + H(+)</text>
        <dbReference type="Rhea" id="RHEA:23236"/>
        <dbReference type="Rhea" id="RHEA-COMP:10208"/>
        <dbReference type="Rhea" id="RHEA-COMP:10311"/>
        <dbReference type="ChEBI" id="CHEBI:15377"/>
        <dbReference type="ChEBI" id="CHEBI:15378"/>
        <dbReference type="ChEBI" id="CHEBI:17790"/>
        <dbReference type="ChEBI" id="CHEBI:29973"/>
        <dbReference type="ChEBI" id="CHEBI:82795"/>
        <dbReference type="EC" id="3.1.1.61"/>
    </reaction>
</comment>
<feature type="active site" evidence="3 4">
    <location>
        <position position="287"/>
    </location>
</feature>
<feature type="modified residue" description="4-aspartylphosphate" evidence="3 5">
    <location>
        <position position="56"/>
    </location>
</feature>
<keyword evidence="1 3" id="KW-0378">Hydrolase</keyword>
<dbReference type="GO" id="GO:0005737">
    <property type="term" value="C:cytoplasm"/>
    <property type="evidence" value="ECO:0007669"/>
    <property type="project" value="UniProtKB-SubCell"/>
</dbReference>
<evidence type="ECO:0000256" key="3">
    <source>
        <dbReference type="HAMAP-Rule" id="MF_00099"/>
    </source>
</evidence>
<gene>
    <name evidence="3 8" type="primary">cheB</name>
    <name evidence="8" type="ORF">GCM10008025_03580</name>
</gene>
<dbReference type="PROSITE" id="PS50110">
    <property type="entry name" value="RESPONSE_REGULATORY"/>
    <property type="match status" value="1"/>
</dbReference>
<dbReference type="EC" id="3.1.1.61" evidence="3"/>
<keyword evidence="3" id="KW-0963">Cytoplasm</keyword>
<dbReference type="PANTHER" id="PTHR42872">
    <property type="entry name" value="PROTEIN-GLUTAMATE METHYLESTERASE/PROTEIN-GLUTAMINE GLUTAMINASE"/>
    <property type="match status" value="1"/>
</dbReference>
<dbReference type="Proteomes" id="UP000613512">
    <property type="component" value="Unassembled WGS sequence"/>
</dbReference>
<dbReference type="Pfam" id="PF00072">
    <property type="entry name" value="Response_reg"/>
    <property type="match status" value="1"/>
</dbReference>
<feature type="active site" evidence="3 4">
    <location>
        <position position="164"/>
    </location>
</feature>
<dbReference type="PANTHER" id="PTHR42872:SF3">
    <property type="entry name" value="PROTEIN-GLUTAMATE METHYLESTERASE_PROTEIN-GLUTAMINE GLUTAMINASE 1"/>
    <property type="match status" value="1"/>
</dbReference>
<comment type="caution">
    <text evidence="8">The sequence shown here is derived from an EMBL/GenBank/DDBJ whole genome shotgun (WGS) entry which is preliminary data.</text>
</comment>
<evidence type="ECO:0000256" key="4">
    <source>
        <dbReference type="PROSITE-ProRule" id="PRU00050"/>
    </source>
</evidence>
<dbReference type="GO" id="GO:0008984">
    <property type="term" value="F:protein-glutamate methylesterase activity"/>
    <property type="evidence" value="ECO:0007669"/>
    <property type="project" value="UniProtKB-UniRule"/>
</dbReference>
<dbReference type="GO" id="GO:0000156">
    <property type="term" value="F:phosphorelay response regulator activity"/>
    <property type="evidence" value="ECO:0007669"/>
    <property type="project" value="InterPro"/>
</dbReference>
<dbReference type="SUPFAM" id="SSF52738">
    <property type="entry name" value="Methylesterase CheB, C-terminal domain"/>
    <property type="match status" value="1"/>
</dbReference>
<comment type="PTM">
    <text evidence="3">Phosphorylated by CheA. Phosphorylation of the N-terminal regulatory domain activates the methylesterase activity.</text>
</comment>
<feature type="domain" description="Response regulatory" evidence="6">
    <location>
        <begin position="5"/>
        <end position="122"/>
    </location>
</feature>
<evidence type="ECO:0000256" key="1">
    <source>
        <dbReference type="ARBA" id="ARBA00022801"/>
    </source>
</evidence>
<dbReference type="GO" id="GO:0050568">
    <property type="term" value="F:protein-glutamine glutaminase activity"/>
    <property type="evidence" value="ECO:0007669"/>
    <property type="project" value="UniProtKB-UniRule"/>
</dbReference>
<organism evidence="8 9">
    <name type="scientific">Ornithinibacillus halotolerans</name>
    <dbReference type="NCBI Taxonomy" id="1274357"/>
    <lineage>
        <taxon>Bacteria</taxon>
        <taxon>Bacillati</taxon>
        <taxon>Bacillota</taxon>
        <taxon>Bacilli</taxon>
        <taxon>Bacillales</taxon>
        <taxon>Bacillaceae</taxon>
        <taxon>Ornithinibacillus</taxon>
    </lineage>
</organism>
<comment type="similarity">
    <text evidence="3">Belongs to the CheB family.</text>
</comment>
<sequence>MFPIRTIVVDDSAFMRKMITDILETDNKIKVIATARNGEDGIQKIKELTPDVVTMDIEMPVMDGLTALAQILNENPVPVVMLTSVFNNSANKTVKAITSGAVDFIQKPSGAISLDISKIKEEIISKVISASQVDITKLTTSIAPIELTTQRKRLSKSLIMIGTSTGGPRALQQLIQDLPKDLRSPILIVQHMPATFTKSLAERLNNLSDFHIKEAVHNEVIKERTIYIAPGDCHMKVRSFGSILKIELTSEPKISTYQPSVDILLQSVANIKGVNKLAVILTGMGNDGSEGIKLLKEKDPNVMILAESSKTAIINGMPKAAIKTNAVDYIVPINQMGEMIHALTN</sequence>
<evidence type="ECO:0000313" key="8">
    <source>
        <dbReference type="EMBL" id="GGA62901.1"/>
    </source>
</evidence>
<evidence type="ECO:0000259" key="7">
    <source>
        <dbReference type="PROSITE" id="PS50122"/>
    </source>
</evidence>
<evidence type="ECO:0000313" key="9">
    <source>
        <dbReference type="Proteomes" id="UP000613512"/>
    </source>
</evidence>
<comment type="catalytic activity">
    <reaction evidence="3">
        <text>L-glutaminyl-[protein] + H2O = L-glutamyl-[protein] + NH4(+)</text>
        <dbReference type="Rhea" id="RHEA:16441"/>
        <dbReference type="Rhea" id="RHEA-COMP:10207"/>
        <dbReference type="Rhea" id="RHEA-COMP:10208"/>
        <dbReference type="ChEBI" id="CHEBI:15377"/>
        <dbReference type="ChEBI" id="CHEBI:28938"/>
        <dbReference type="ChEBI" id="CHEBI:29973"/>
        <dbReference type="ChEBI" id="CHEBI:30011"/>
        <dbReference type="EC" id="3.5.1.44"/>
    </reaction>
</comment>
<evidence type="ECO:0000256" key="5">
    <source>
        <dbReference type="PROSITE-ProRule" id="PRU00169"/>
    </source>
</evidence>
<comment type="subcellular location">
    <subcellularLocation>
        <location evidence="3">Cytoplasm</location>
    </subcellularLocation>
</comment>
<dbReference type="Gene3D" id="3.40.50.180">
    <property type="entry name" value="Methylesterase CheB, C-terminal domain"/>
    <property type="match status" value="1"/>
</dbReference>
<dbReference type="InterPro" id="IPR000673">
    <property type="entry name" value="Sig_transdc_resp-reg_Me-estase"/>
</dbReference>
<keyword evidence="3 4" id="KW-0145">Chemotaxis</keyword>
<feature type="domain" description="CheB-type methylesterase" evidence="7">
    <location>
        <begin position="152"/>
        <end position="345"/>
    </location>
</feature>
<keyword evidence="9" id="KW-1185">Reference proteome</keyword>
<proteinExistence type="inferred from homology"/>
<evidence type="ECO:0000259" key="6">
    <source>
        <dbReference type="PROSITE" id="PS50110"/>
    </source>
</evidence>
<comment type="function">
    <text evidence="3">Involved in chemotaxis. Part of a chemotaxis signal transduction system that modulates chemotaxis in response to various stimuli. Catalyzes the demethylation of specific methylglutamate residues introduced into the chemoreceptors (methyl-accepting chemotaxis proteins or MCP) by CheR. Also mediates the irreversible deamidation of specific glutamine residues to glutamic acid.</text>
</comment>
<dbReference type="PROSITE" id="PS50122">
    <property type="entry name" value="CHEB"/>
    <property type="match status" value="1"/>
</dbReference>
<dbReference type="Pfam" id="PF01339">
    <property type="entry name" value="CheB_methylest"/>
    <property type="match status" value="1"/>
</dbReference>
<reference evidence="8" key="2">
    <citation type="submission" date="2020-09" db="EMBL/GenBank/DDBJ databases">
        <authorList>
            <person name="Sun Q."/>
            <person name="Zhou Y."/>
        </authorList>
    </citation>
    <scope>NUCLEOTIDE SEQUENCE</scope>
    <source>
        <strain evidence="8">CGMCC 1.12408</strain>
    </source>
</reference>
<dbReference type="InterPro" id="IPR011006">
    <property type="entry name" value="CheY-like_superfamily"/>
</dbReference>
<dbReference type="InterPro" id="IPR008248">
    <property type="entry name" value="CheB-like"/>
</dbReference>
<dbReference type="SUPFAM" id="SSF52172">
    <property type="entry name" value="CheY-like"/>
    <property type="match status" value="1"/>
</dbReference>
<keyword evidence="3 5" id="KW-0597">Phosphoprotein</keyword>
<dbReference type="EC" id="3.5.1.44" evidence="3"/>
<accession>A0A916RNU1</accession>
<feature type="active site" evidence="3 4">
    <location>
        <position position="191"/>
    </location>
</feature>
<dbReference type="NCBIfam" id="NF001965">
    <property type="entry name" value="PRK00742.1"/>
    <property type="match status" value="1"/>
</dbReference>
<dbReference type="AlphaFoldDB" id="A0A916RNU1"/>
<evidence type="ECO:0000256" key="2">
    <source>
        <dbReference type="ARBA" id="ARBA00048267"/>
    </source>
</evidence>
<dbReference type="HAMAP" id="MF_00099">
    <property type="entry name" value="CheB_chemtxs"/>
    <property type="match status" value="1"/>
</dbReference>